<dbReference type="HAMAP" id="MF_00693">
    <property type="entry name" value="Transcrip_reg_TACO1"/>
    <property type="match status" value="1"/>
</dbReference>
<comment type="caution">
    <text evidence="9">The sequence shown here is derived from an EMBL/GenBank/DDBJ whole genome shotgun (WGS) entry which is preliminary data.</text>
</comment>
<dbReference type="GO" id="GO:0006355">
    <property type="term" value="P:regulation of DNA-templated transcription"/>
    <property type="evidence" value="ECO:0007669"/>
    <property type="project" value="UniProtKB-UniRule"/>
</dbReference>
<evidence type="ECO:0000259" key="8">
    <source>
        <dbReference type="Pfam" id="PF20772"/>
    </source>
</evidence>
<keyword evidence="2 6" id="KW-0963">Cytoplasm</keyword>
<dbReference type="Pfam" id="PF20772">
    <property type="entry name" value="TACO1_YebC_N"/>
    <property type="match status" value="1"/>
</dbReference>
<dbReference type="InterPro" id="IPR048300">
    <property type="entry name" value="TACO1_YebC-like_2nd/3rd_dom"/>
</dbReference>
<dbReference type="STRING" id="1618356.UU93_C0002G0013"/>
<dbReference type="SUPFAM" id="SSF75625">
    <property type="entry name" value="YebC-like"/>
    <property type="match status" value="1"/>
</dbReference>
<dbReference type="Gene3D" id="3.30.70.980">
    <property type="match status" value="2"/>
</dbReference>
<evidence type="ECO:0000256" key="3">
    <source>
        <dbReference type="ARBA" id="ARBA00023015"/>
    </source>
</evidence>
<keyword evidence="3 6" id="KW-0805">Transcription regulation</keyword>
<dbReference type="InterPro" id="IPR029072">
    <property type="entry name" value="YebC-like"/>
</dbReference>
<dbReference type="NCBIfam" id="NF009044">
    <property type="entry name" value="PRK12378.1"/>
    <property type="match status" value="1"/>
</dbReference>
<evidence type="ECO:0000313" key="10">
    <source>
        <dbReference type="Proteomes" id="UP000034160"/>
    </source>
</evidence>
<keyword evidence="4 6" id="KW-0238">DNA-binding</keyword>
<dbReference type="PANTHER" id="PTHR12532">
    <property type="entry name" value="TRANSLATIONAL ACTIVATOR OF CYTOCHROME C OXIDASE 1"/>
    <property type="match status" value="1"/>
</dbReference>
<dbReference type="Pfam" id="PF01709">
    <property type="entry name" value="Transcrip_reg"/>
    <property type="match status" value="1"/>
</dbReference>
<dbReference type="EMBL" id="LCCN01000002">
    <property type="protein sequence ID" value="KKS33085.1"/>
    <property type="molecule type" value="Genomic_DNA"/>
</dbReference>
<evidence type="ECO:0000259" key="7">
    <source>
        <dbReference type="Pfam" id="PF01709"/>
    </source>
</evidence>
<dbReference type="Proteomes" id="UP000034160">
    <property type="component" value="Unassembled WGS sequence"/>
</dbReference>
<dbReference type="AlphaFoldDB" id="A0A0G0Y8Q1"/>
<dbReference type="GO" id="GO:0003677">
    <property type="term" value="F:DNA binding"/>
    <property type="evidence" value="ECO:0007669"/>
    <property type="project" value="UniProtKB-UniRule"/>
</dbReference>
<evidence type="ECO:0000256" key="1">
    <source>
        <dbReference type="ARBA" id="ARBA00008724"/>
    </source>
</evidence>
<dbReference type="GO" id="GO:0005829">
    <property type="term" value="C:cytosol"/>
    <property type="evidence" value="ECO:0007669"/>
    <property type="project" value="TreeGrafter"/>
</dbReference>
<proteinExistence type="inferred from homology"/>
<comment type="similarity">
    <text evidence="1 6">Belongs to the TACO1 family.</text>
</comment>
<evidence type="ECO:0000313" key="9">
    <source>
        <dbReference type="EMBL" id="KKS33085.1"/>
    </source>
</evidence>
<accession>A0A0G0Y8Q1</accession>
<comment type="subcellular location">
    <subcellularLocation>
        <location evidence="6">Cytoplasm</location>
    </subcellularLocation>
</comment>
<keyword evidence="5 6" id="KW-0804">Transcription</keyword>
<sequence>MSGHSKWATIHRAKEVKDSKKSAIFTKIARNVTQAVRQGGGITDPAMNFKLRLAIDQARQVNMPKDNINRAIEHGAGSGNGVQLTEVLFEGFAPGGVAVLVSALTDNKLRTAQQIREVFDRHGGSLGSTGAVGYLFNHEGQLEVSLKSGKDSQEQELEFIDMGVTDLDIEGETVVLYCHKDKTFEIKEKLEAAGYVVANAELTMKPSMWIEVVGEEDRSKVETILEILNDLDDVDHVWSNYS</sequence>
<name>A0A0G0Y8Q1_9BACT</name>
<dbReference type="InterPro" id="IPR017856">
    <property type="entry name" value="Integrase-like_N"/>
</dbReference>
<evidence type="ECO:0000256" key="2">
    <source>
        <dbReference type="ARBA" id="ARBA00022490"/>
    </source>
</evidence>
<evidence type="ECO:0000256" key="6">
    <source>
        <dbReference type="HAMAP-Rule" id="MF_00693"/>
    </source>
</evidence>
<gene>
    <name evidence="9" type="ORF">UU93_C0002G0013</name>
</gene>
<dbReference type="InterPro" id="IPR049083">
    <property type="entry name" value="TACO1_YebC_N"/>
</dbReference>
<protein>
    <recommendedName>
        <fullName evidence="6">Probable transcriptional regulatory protein UU93_C0002G0013</fullName>
    </recommendedName>
</protein>
<dbReference type="NCBIfam" id="NF001030">
    <property type="entry name" value="PRK00110.1"/>
    <property type="match status" value="1"/>
</dbReference>
<dbReference type="InterPro" id="IPR026564">
    <property type="entry name" value="Transcrip_reg_TACO1-like_dom3"/>
</dbReference>
<dbReference type="Gene3D" id="1.10.10.200">
    <property type="match status" value="1"/>
</dbReference>
<evidence type="ECO:0000256" key="4">
    <source>
        <dbReference type="ARBA" id="ARBA00023125"/>
    </source>
</evidence>
<feature type="domain" description="TACO1/YebC-like N-terminal" evidence="8">
    <location>
        <begin position="5"/>
        <end position="77"/>
    </location>
</feature>
<dbReference type="InterPro" id="IPR002876">
    <property type="entry name" value="Transcrip_reg_TACO1-like"/>
</dbReference>
<dbReference type="NCBIfam" id="TIGR01033">
    <property type="entry name" value="YebC/PmpR family DNA-binding transcriptional regulator"/>
    <property type="match status" value="1"/>
</dbReference>
<organism evidence="9 10">
    <name type="scientific">Candidatus Amesbacteria bacterium GW2011_GWA2_42_12</name>
    <dbReference type="NCBI Taxonomy" id="1618356"/>
    <lineage>
        <taxon>Bacteria</taxon>
        <taxon>Candidatus Amesiibacteriota</taxon>
    </lineage>
</organism>
<dbReference type="FunFam" id="1.10.10.200:FF:000002">
    <property type="entry name" value="Probable transcriptional regulatory protein CLM62_37755"/>
    <property type="match status" value="1"/>
</dbReference>
<evidence type="ECO:0000256" key="5">
    <source>
        <dbReference type="ARBA" id="ARBA00023163"/>
    </source>
</evidence>
<reference evidence="9 10" key="1">
    <citation type="journal article" date="2015" name="Nature">
        <title>rRNA introns, odd ribosomes, and small enigmatic genomes across a large radiation of phyla.</title>
        <authorList>
            <person name="Brown C.T."/>
            <person name="Hug L.A."/>
            <person name="Thomas B.C."/>
            <person name="Sharon I."/>
            <person name="Castelle C.J."/>
            <person name="Singh A."/>
            <person name="Wilkins M.J."/>
            <person name="Williams K.H."/>
            <person name="Banfield J.F."/>
        </authorList>
    </citation>
    <scope>NUCLEOTIDE SEQUENCE [LARGE SCALE GENOMIC DNA]</scope>
</reference>
<feature type="domain" description="TACO1/YebC-like second and third" evidence="7">
    <location>
        <begin position="85"/>
        <end position="241"/>
    </location>
</feature>
<dbReference type="PANTHER" id="PTHR12532:SF6">
    <property type="entry name" value="TRANSCRIPTIONAL REGULATORY PROTEIN YEBC-RELATED"/>
    <property type="match status" value="1"/>
</dbReference>